<evidence type="ECO:0000256" key="2">
    <source>
        <dbReference type="ARBA" id="ARBA00022475"/>
    </source>
</evidence>
<evidence type="ECO:0000313" key="8">
    <source>
        <dbReference type="EMBL" id="AST90282.1"/>
    </source>
</evidence>
<keyword evidence="6" id="KW-0175">Coiled coil</keyword>
<feature type="coiled-coil region" evidence="6">
    <location>
        <begin position="176"/>
        <end position="203"/>
    </location>
</feature>
<keyword evidence="4 7" id="KW-1133">Transmembrane helix</keyword>
<keyword evidence="9" id="KW-1185">Reference proteome</keyword>
<dbReference type="Pfam" id="PF06081">
    <property type="entry name" value="ArAE_1"/>
    <property type="match status" value="1"/>
</dbReference>
<dbReference type="PANTHER" id="PTHR30509">
    <property type="entry name" value="P-HYDROXYBENZOIC ACID EFFLUX PUMP SUBUNIT-RELATED"/>
    <property type="match status" value="1"/>
</dbReference>
<name>A0A223KLE4_9BACI</name>
<gene>
    <name evidence="8" type="ORF">BC6307_02765</name>
</gene>
<evidence type="ECO:0000256" key="6">
    <source>
        <dbReference type="SAM" id="Coils"/>
    </source>
</evidence>
<proteinExistence type="predicted"/>
<evidence type="ECO:0000313" key="9">
    <source>
        <dbReference type="Proteomes" id="UP000215224"/>
    </source>
</evidence>
<evidence type="ECO:0000256" key="1">
    <source>
        <dbReference type="ARBA" id="ARBA00004651"/>
    </source>
</evidence>
<accession>A0A223KLE4</accession>
<dbReference type="PANTHER" id="PTHR30509:SF27">
    <property type="entry name" value="UPF0421 PROTEIN YGAE"/>
    <property type="match status" value="1"/>
</dbReference>
<dbReference type="InterPro" id="IPR010343">
    <property type="entry name" value="ArAE_1"/>
</dbReference>
<evidence type="ECO:0000256" key="7">
    <source>
        <dbReference type="SAM" id="Phobius"/>
    </source>
</evidence>
<evidence type="ECO:0008006" key="10">
    <source>
        <dbReference type="Google" id="ProtNLM"/>
    </source>
</evidence>
<reference evidence="8 9" key="1">
    <citation type="submission" date="2016-12" db="EMBL/GenBank/DDBJ databases">
        <title>The whole genome sequencing and assembly of Bacillus cohnii DSM 6307T strain.</title>
        <authorList>
            <person name="Lee Y.-J."/>
            <person name="Yi H."/>
            <person name="Bahn Y.-S."/>
            <person name="Kim J.F."/>
            <person name="Lee D.-W."/>
        </authorList>
    </citation>
    <scope>NUCLEOTIDE SEQUENCE [LARGE SCALE GENOMIC DNA]</scope>
    <source>
        <strain evidence="8 9">DSM 6307</strain>
    </source>
</reference>
<keyword evidence="2" id="KW-1003">Cell membrane</keyword>
<feature type="transmembrane region" description="Helical" evidence="7">
    <location>
        <begin position="7"/>
        <end position="24"/>
    </location>
</feature>
<dbReference type="Proteomes" id="UP000215224">
    <property type="component" value="Chromosome"/>
</dbReference>
<dbReference type="KEGG" id="bcoh:BC6307_02765"/>
<feature type="transmembrane region" description="Helical" evidence="7">
    <location>
        <begin position="122"/>
        <end position="143"/>
    </location>
</feature>
<keyword evidence="5 7" id="KW-0472">Membrane</keyword>
<evidence type="ECO:0000256" key="5">
    <source>
        <dbReference type="ARBA" id="ARBA00023136"/>
    </source>
</evidence>
<keyword evidence="3 7" id="KW-0812">Transmembrane</keyword>
<evidence type="ECO:0000256" key="3">
    <source>
        <dbReference type="ARBA" id="ARBA00022692"/>
    </source>
</evidence>
<dbReference type="RefSeq" id="WP_066421840.1">
    <property type="nucleotide sequence ID" value="NZ_CP018866.1"/>
</dbReference>
<comment type="subcellular location">
    <subcellularLocation>
        <location evidence="1">Cell membrane</location>
        <topology evidence="1">Multi-pass membrane protein</topology>
    </subcellularLocation>
</comment>
<sequence>MKLGARILKTGIAITLALYVAQWLDLPSPVFAGIAAIFAIQPSIYRSYLSILEHIQGNLIGAILAVIFGITFGADPFIIGLTAIVLIAINLRLKIENTIPLALVTVIAIMQSPAEGFLEFSFIRFGTVMIGILSAFLVNLVFLPPKYETRLYYKIKETTDDILKWIRISTRHASEHNLLKGDIENLRQRLLKLEQIFTLYKEERTYLRTNKLGKSRKLVLFRQLIVTSNRALFTLKMLHRFENELHHMPTEYQHYLKAELDHLVNFHEQILLKFVGKIKQNNTSEMFEEEKFNKKMFLDEFMRQKEEWCHTECNPDDWYQLFPLISRIVDYSDQLEHLQKLMHSFQNYHNDEFNIRTREEE</sequence>
<dbReference type="EMBL" id="CP018866">
    <property type="protein sequence ID" value="AST90282.1"/>
    <property type="molecule type" value="Genomic_DNA"/>
</dbReference>
<dbReference type="STRING" id="1314751.GCA_001591425_04940"/>
<feature type="transmembrane region" description="Helical" evidence="7">
    <location>
        <begin position="60"/>
        <end position="89"/>
    </location>
</feature>
<organism evidence="8 9">
    <name type="scientific">Sutcliffiella cohnii</name>
    <dbReference type="NCBI Taxonomy" id="33932"/>
    <lineage>
        <taxon>Bacteria</taxon>
        <taxon>Bacillati</taxon>
        <taxon>Bacillota</taxon>
        <taxon>Bacilli</taxon>
        <taxon>Bacillales</taxon>
        <taxon>Bacillaceae</taxon>
        <taxon>Sutcliffiella</taxon>
    </lineage>
</organism>
<feature type="transmembrane region" description="Helical" evidence="7">
    <location>
        <begin position="30"/>
        <end position="48"/>
    </location>
</feature>
<dbReference type="GO" id="GO:0005886">
    <property type="term" value="C:plasma membrane"/>
    <property type="evidence" value="ECO:0007669"/>
    <property type="project" value="UniProtKB-SubCell"/>
</dbReference>
<protein>
    <recommendedName>
        <fullName evidence="10">Aromatic acid exporter family protein</fullName>
    </recommendedName>
</protein>
<evidence type="ECO:0000256" key="4">
    <source>
        <dbReference type="ARBA" id="ARBA00022989"/>
    </source>
</evidence>
<dbReference type="AlphaFoldDB" id="A0A223KLE4"/>